<dbReference type="OrthoDB" id="5404599at2759"/>
<reference evidence="1 2" key="1">
    <citation type="journal article" date="2012" name="New Phytol.">
        <title>Insight into trade-off between wood decay and parasitism from the genome of a fungal forest pathogen.</title>
        <authorList>
            <person name="Olson A."/>
            <person name="Aerts A."/>
            <person name="Asiegbu F."/>
            <person name="Belbahri L."/>
            <person name="Bouzid O."/>
            <person name="Broberg A."/>
            <person name="Canback B."/>
            <person name="Coutinho P.M."/>
            <person name="Cullen D."/>
            <person name="Dalman K."/>
            <person name="Deflorio G."/>
            <person name="van Diepen L.T."/>
            <person name="Dunand C."/>
            <person name="Duplessis S."/>
            <person name="Durling M."/>
            <person name="Gonthier P."/>
            <person name="Grimwood J."/>
            <person name="Fossdal C.G."/>
            <person name="Hansson D."/>
            <person name="Henrissat B."/>
            <person name="Hietala A."/>
            <person name="Himmelstrand K."/>
            <person name="Hoffmeister D."/>
            <person name="Hogberg N."/>
            <person name="James T.Y."/>
            <person name="Karlsson M."/>
            <person name="Kohler A."/>
            <person name="Kues U."/>
            <person name="Lee Y.H."/>
            <person name="Lin Y.C."/>
            <person name="Lind M."/>
            <person name="Lindquist E."/>
            <person name="Lombard V."/>
            <person name="Lucas S."/>
            <person name="Lunden K."/>
            <person name="Morin E."/>
            <person name="Murat C."/>
            <person name="Park J."/>
            <person name="Raffaello T."/>
            <person name="Rouze P."/>
            <person name="Salamov A."/>
            <person name="Schmutz J."/>
            <person name="Solheim H."/>
            <person name="Stahlberg J."/>
            <person name="Velez H."/>
            <person name="de Vries R.P."/>
            <person name="Wiebenga A."/>
            <person name="Woodward S."/>
            <person name="Yakovlev I."/>
            <person name="Garbelotto M."/>
            <person name="Martin F."/>
            <person name="Grigoriev I.V."/>
            <person name="Stenlid J."/>
        </authorList>
    </citation>
    <scope>NUCLEOTIDE SEQUENCE [LARGE SCALE GENOMIC DNA]</scope>
    <source>
        <strain evidence="1 2">TC 32-1</strain>
    </source>
</reference>
<dbReference type="PANTHER" id="PTHR21310:SF15">
    <property type="entry name" value="AMINOGLYCOSIDE PHOSPHOTRANSFERASE DOMAIN-CONTAINING PROTEIN"/>
    <property type="match status" value="1"/>
</dbReference>
<evidence type="ECO:0000313" key="1">
    <source>
        <dbReference type="EMBL" id="ETW86289.1"/>
    </source>
</evidence>
<dbReference type="InParanoid" id="W4KKS6"/>
<dbReference type="RefSeq" id="XP_009543044.1">
    <property type="nucleotide sequence ID" value="XM_009544749.1"/>
</dbReference>
<dbReference type="PANTHER" id="PTHR21310">
    <property type="entry name" value="AMINOGLYCOSIDE PHOSPHOTRANSFERASE-RELATED-RELATED"/>
    <property type="match status" value="1"/>
</dbReference>
<dbReference type="InterPro" id="IPR051678">
    <property type="entry name" value="AGP_Transferase"/>
</dbReference>
<accession>W4KKS6</accession>
<feature type="non-terminal residue" evidence="1">
    <location>
        <position position="1"/>
    </location>
</feature>
<dbReference type="HOGENOM" id="CLU_021768_8_2_1"/>
<dbReference type="InterPro" id="IPR011009">
    <property type="entry name" value="Kinase-like_dom_sf"/>
</dbReference>
<keyword evidence="2" id="KW-1185">Reference proteome</keyword>
<dbReference type="Proteomes" id="UP000030671">
    <property type="component" value="Unassembled WGS sequence"/>
</dbReference>
<proteinExistence type="predicted"/>
<gene>
    <name evidence="1" type="ORF">HETIRDRAFT_310875</name>
</gene>
<dbReference type="Gene3D" id="3.90.1200.10">
    <property type="match status" value="1"/>
</dbReference>
<dbReference type="GeneID" id="20669810"/>
<dbReference type="SUPFAM" id="SSF56112">
    <property type="entry name" value="Protein kinase-like (PK-like)"/>
    <property type="match status" value="1"/>
</dbReference>
<dbReference type="KEGG" id="hir:HETIRDRAFT_310875"/>
<dbReference type="AlphaFoldDB" id="W4KKS6"/>
<sequence>GPFRSVEEFHGQLIARACSEWPEDQSDLIWHKIRQVHPRPHRMVLTYNDLGPHNILVDNNLHITRIVDWEVAGCLPEYWCFTKATYLPVYCIPQGNWLALMLQVFPQYSDEREAERYLWKYRLRYI</sequence>
<name>W4KKS6_HETIT</name>
<dbReference type="EMBL" id="KI925455">
    <property type="protein sequence ID" value="ETW86289.1"/>
    <property type="molecule type" value="Genomic_DNA"/>
</dbReference>
<dbReference type="STRING" id="747525.W4KKS6"/>
<evidence type="ECO:0000313" key="2">
    <source>
        <dbReference type="Proteomes" id="UP000030671"/>
    </source>
</evidence>
<protein>
    <submittedName>
        <fullName evidence="1">Uncharacterized protein</fullName>
    </submittedName>
</protein>
<organism evidence="1 2">
    <name type="scientific">Heterobasidion irregulare (strain TC 32-1)</name>
    <dbReference type="NCBI Taxonomy" id="747525"/>
    <lineage>
        <taxon>Eukaryota</taxon>
        <taxon>Fungi</taxon>
        <taxon>Dikarya</taxon>
        <taxon>Basidiomycota</taxon>
        <taxon>Agaricomycotina</taxon>
        <taxon>Agaricomycetes</taxon>
        <taxon>Russulales</taxon>
        <taxon>Bondarzewiaceae</taxon>
        <taxon>Heterobasidion</taxon>
        <taxon>Heterobasidion annosum species complex</taxon>
    </lineage>
</organism>
<dbReference type="eggNOG" id="ENOG502RCYW">
    <property type="taxonomic scope" value="Eukaryota"/>
</dbReference>